<accession>J9FFI4</accession>
<organism evidence="1">
    <name type="scientific">gut metagenome</name>
    <dbReference type="NCBI Taxonomy" id="749906"/>
    <lineage>
        <taxon>unclassified sequences</taxon>
        <taxon>metagenomes</taxon>
        <taxon>organismal metagenomes</taxon>
    </lineage>
</organism>
<comment type="caution">
    <text evidence="1">The sequence shown here is derived from an EMBL/GenBank/DDBJ whole genome shotgun (WGS) entry which is preliminary data.</text>
</comment>
<proteinExistence type="predicted"/>
<sequence length="45" mass="5041">MQFALFPAHDHLTFLSLNSTITVIASKDSGAFVFVPFKSTFVPFY</sequence>
<dbReference type="AlphaFoldDB" id="J9FFI4"/>
<protein>
    <submittedName>
        <fullName evidence="1">Uncharacterized protein</fullName>
    </submittedName>
</protein>
<dbReference type="EMBL" id="AMCI01007113">
    <property type="protein sequence ID" value="EJW93193.1"/>
    <property type="molecule type" value="Genomic_DNA"/>
</dbReference>
<reference evidence="1" key="1">
    <citation type="journal article" date="2012" name="PLoS ONE">
        <title>Gene sets for utilization of primary and secondary nutrition supplies in the distal gut of endangered iberian lynx.</title>
        <authorList>
            <person name="Alcaide M."/>
            <person name="Messina E."/>
            <person name="Richter M."/>
            <person name="Bargiela R."/>
            <person name="Peplies J."/>
            <person name="Huws S.A."/>
            <person name="Newbold C.J."/>
            <person name="Golyshin P.N."/>
            <person name="Simon M.A."/>
            <person name="Lopez G."/>
            <person name="Yakimov M.M."/>
            <person name="Ferrer M."/>
        </authorList>
    </citation>
    <scope>NUCLEOTIDE SEQUENCE</scope>
</reference>
<gene>
    <name evidence="1" type="ORF">EVA_18700</name>
</gene>
<evidence type="ECO:0000313" key="1">
    <source>
        <dbReference type="EMBL" id="EJW93193.1"/>
    </source>
</evidence>
<name>J9FFI4_9ZZZZ</name>